<gene>
    <name evidence="4" type="ORF">SAMN05444159_4143</name>
</gene>
<evidence type="ECO:0000259" key="3">
    <source>
        <dbReference type="SMART" id="SM00062"/>
    </source>
</evidence>
<evidence type="ECO:0000313" key="4">
    <source>
        <dbReference type="EMBL" id="SHK77078.1"/>
    </source>
</evidence>
<accession>A0A1M6V6K4</accession>
<feature type="domain" description="Solute-binding protein family 3/N-terminal" evidence="3">
    <location>
        <begin position="53"/>
        <end position="282"/>
    </location>
</feature>
<sequence length="294" mass="30993">MHTFYKFARPIVLRGAACLALLAASALCGARADDAACEPAKLAAKYPGLAGKTIKIGQDGESVPFSMRDPKDFSKLVGLDADLAQATFACIGVPMQFVIGTWSGLIPAAMSGQIDVMWDTLLYTPERAKKLDFVVYMNAATGMLVAKGNPKNIHSLGDLCGLTSTTTLGTTQEAMLRDASSKCVAAGKPEVNIITSTDMPSGMRLVQNARADLVAVNKFVGESMVASNPTTIESAFDVITGARIAVGTAKGNPDLVKALHDGLTAIRANGAEKAIYERYHVDYGLTTEPTTLTE</sequence>
<dbReference type="Gene3D" id="3.40.190.10">
    <property type="entry name" value="Periplasmic binding protein-like II"/>
    <property type="match status" value="2"/>
</dbReference>
<dbReference type="Pfam" id="PF00497">
    <property type="entry name" value="SBP_bac_3"/>
    <property type="match status" value="1"/>
</dbReference>
<dbReference type="Proteomes" id="UP000189935">
    <property type="component" value="Chromosome I"/>
</dbReference>
<dbReference type="OrthoDB" id="9768183at2"/>
<dbReference type="SMART" id="SM00062">
    <property type="entry name" value="PBPb"/>
    <property type="match status" value="1"/>
</dbReference>
<evidence type="ECO:0000256" key="2">
    <source>
        <dbReference type="SAM" id="SignalP"/>
    </source>
</evidence>
<dbReference type="SUPFAM" id="SSF53850">
    <property type="entry name" value="Periplasmic binding protein-like II"/>
    <property type="match status" value="1"/>
</dbReference>
<feature type="signal peptide" evidence="2">
    <location>
        <begin position="1"/>
        <end position="32"/>
    </location>
</feature>
<dbReference type="PANTHER" id="PTHR35936">
    <property type="entry name" value="MEMBRANE-BOUND LYTIC MUREIN TRANSGLYCOSYLASE F"/>
    <property type="match status" value="1"/>
</dbReference>
<keyword evidence="1 2" id="KW-0732">Signal</keyword>
<dbReference type="AlphaFoldDB" id="A0A1M6V6K4"/>
<dbReference type="PANTHER" id="PTHR35936:SF17">
    <property type="entry name" value="ARGININE-BINDING EXTRACELLULAR PROTEIN ARTP"/>
    <property type="match status" value="1"/>
</dbReference>
<dbReference type="EMBL" id="LT670844">
    <property type="protein sequence ID" value="SHK77078.1"/>
    <property type="molecule type" value="Genomic_DNA"/>
</dbReference>
<dbReference type="InterPro" id="IPR001638">
    <property type="entry name" value="Solute-binding_3/MltF_N"/>
</dbReference>
<evidence type="ECO:0000256" key="1">
    <source>
        <dbReference type="ARBA" id="ARBA00022729"/>
    </source>
</evidence>
<dbReference type="RefSeq" id="WP_079540898.1">
    <property type="nucleotide sequence ID" value="NZ_LT670844.1"/>
</dbReference>
<proteinExistence type="predicted"/>
<reference evidence="4 5" key="1">
    <citation type="submission" date="2016-11" db="EMBL/GenBank/DDBJ databases">
        <authorList>
            <person name="Jaros S."/>
            <person name="Januszkiewicz K."/>
            <person name="Wedrychowicz H."/>
        </authorList>
    </citation>
    <scope>NUCLEOTIDE SEQUENCE [LARGE SCALE GENOMIC DNA]</scope>
    <source>
        <strain evidence="4 5">GAS499</strain>
    </source>
</reference>
<feature type="chain" id="PRO_5012567937" evidence="2">
    <location>
        <begin position="33"/>
        <end position="294"/>
    </location>
</feature>
<name>A0A1M6V6K4_9BRAD</name>
<organism evidence="4 5">
    <name type="scientific">Bradyrhizobium lablabi</name>
    <dbReference type="NCBI Taxonomy" id="722472"/>
    <lineage>
        <taxon>Bacteria</taxon>
        <taxon>Pseudomonadati</taxon>
        <taxon>Pseudomonadota</taxon>
        <taxon>Alphaproteobacteria</taxon>
        <taxon>Hyphomicrobiales</taxon>
        <taxon>Nitrobacteraceae</taxon>
        <taxon>Bradyrhizobium</taxon>
    </lineage>
</organism>
<protein>
    <submittedName>
        <fullName evidence="4">Amino acid ABC transporter substrate-binding protein, PAAT family</fullName>
    </submittedName>
</protein>
<evidence type="ECO:0000313" key="5">
    <source>
        <dbReference type="Proteomes" id="UP000189935"/>
    </source>
</evidence>